<dbReference type="EMBL" id="FMZW01000017">
    <property type="protein sequence ID" value="SDD95087.1"/>
    <property type="molecule type" value="Genomic_DNA"/>
</dbReference>
<protein>
    <submittedName>
        <fullName evidence="2">KTSC domain-containing protein</fullName>
    </submittedName>
</protein>
<dbReference type="AlphaFoldDB" id="A0A1G6YZL0"/>
<reference evidence="2 3" key="1">
    <citation type="submission" date="2016-10" db="EMBL/GenBank/DDBJ databases">
        <authorList>
            <person name="de Groot N.N."/>
        </authorList>
    </citation>
    <scope>NUCLEOTIDE SEQUENCE [LARGE SCALE GENOMIC DNA]</scope>
    <source>
        <strain evidence="2 3">R5</strain>
    </source>
</reference>
<dbReference type="Proteomes" id="UP000199245">
    <property type="component" value="Unassembled WGS sequence"/>
</dbReference>
<evidence type="ECO:0000259" key="1">
    <source>
        <dbReference type="Pfam" id="PF13619"/>
    </source>
</evidence>
<sequence>MTAPRVDMHPVKSSNIEAIGHDAAKHELHVKFKGSGTYVYASVHRDIFAAMLHSGSVGKYHSDHIKDVFKHRKL</sequence>
<proteinExistence type="predicted"/>
<organism evidence="2 3">
    <name type="scientific">Bradyrhizobium brasilense</name>
    <dbReference type="NCBI Taxonomy" id="1419277"/>
    <lineage>
        <taxon>Bacteria</taxon>
        <taxon>Pseudomonadati</taxon>
        <taxon>Pseudomonadota</taxon>
        <taxon>Alphaproteobacteria</taxon>
        <taxon>Hyphomicrobiales</taxon>
        <taxon>Nitrobacteraceae</taxon>
        <taxon>Bradyrhizobium</taxon>
    </lineage>
</organism>
<gene>
    <name evidence="2" type="ORF">SAMN05216337_1017135</name>
</gene>
<name>A0A1G6YZL0_9BRAD</name>
<evidence type="ECO:0000313" key="3">
    <source>
        <dbReference type="Proteomes" id="UP000199245"/>
    </source>
</evidence>
<dbReference type="Pfam" id="PF13619">
    <property type="entry name" value="KTSC"/>
    <property type="match status" value="1"/>
</dbReference>
<dbReference type="RefSeq" id="WP_176936964.1">
    <property type="nucleotide sequence ID" value="NZ_FMZW01000017.1"/>
</dbReference>
<feature type="domain" description="KTSC" evidence="1">
    <location>
        <begin position="12"/>
        <end position="69"/>
    </location>
</feature>
<evidence type="ECO:0000313" key="2">
    <source>
        <dbReference type="EMBL" id="SDD95087.1"/>
    </source>
</evidence>
<dbReference type="InterPro" id="IPR025309">
    <property type="entry name" value="KTSC_dom"/>
</dbReference>
<accession>A0A1G6YZL0</accession>